<dbReference type="STRING" id="35760.BCHO_0685"/>
<name>A0A087AE11_9BIFI</name>
<dbReference type="OrthoDB" id="9802649at2"/>
<protein>
    <submittedName>
        <fullName evidence="2 3">Glycosyl transferase</fullName>
        <ecNumber evidence="3">2.4.1.293</ecNumber>
    </submittedName>
</protein>
<gene>
    <name evidence="2" type="ORF">BcFMB_01035</name>
    <name evidence="3" type="ORF">BCHO_0685</name>
</gene>
<organism evidence="3 4">
    <name type="scientific">Bifidobacterium choerinum</name>
    <dbReference type="NCBI Taxonomy" id="35760"/>
    <lineage>
        <taxon>Bacteria</taxon>
        <taxon>Bacillati</taxon>
        <taxon>Actinomycetota</taxon>
        <taxon>Actinomycetes</taxon>
        <taxon>Bifidobacteriales</taxon>
        <taxon>Bifidobacteriaceae</taxon>
        <taxon>Bifidobacterium</taxon>
    </lineage>
</organism>
<dbReference type="EMBL" id="CP018044">
    <property type="protein sequence ID" value="ATU19748.1"/>
    <property type="molecule type" value="Genomic_DNA"/>
</dbReference>
<dbReference type="InterPro" id="IPR001173">
    <property type="entry name" value="Glyco_trans_2-like"/>
</dbReference>
<evidence type="ECO:0000313" key="3">
    <source>
        <dbReference type="EMBL" id="KFI57011.1"/>
    </source>
</evidence>
<reference evidence="3 4" key="1">
    <citation type="submission" date="2014-03" db="EMBL/GenBank/DDBJ databases">
        <title>Genomics of Bifidobacteria.</title>
        <authorList>
            <person name="Ventura M."/>
            <person name="Milani C."/>
            <person name="Lugli G.A."/>
        </authorList>
    </citation>
    <scope>NUCLEOTIDE SEQUENCE [LARGE SCALE GENOMIC DNA]</scope>
    <source>
        <strain evidence="3 4">LMG 10510</strain>
    </source>
</reference>
<keyword evidence="3" id="KW-0808">Transferase</keyword>
<evidence type="ECO:0000313" key="5">
    <source>
        <dbReference type="Proteomes" id="UP000229907"/>
    </source>
</evidence>
<evidence type="ECO:0000313" key="2">
    <source>
        <dbReference type="EMBL" id="ATU19748.1"/>
    </source>
</evidence>
<dbReference type="SUPFAM" id="SSF53448">
    <property type="entry name" value="Nucleotide-diphospho-sugar transferases"/>
    <property type="match status" value="1"/>
</dbReference>
<dbReference type="KEGG" id="bcho:BcFMB_01035"/>
<keyword evidence="4" id="KW-1185">Reference proteome</keyword>
<keyword evidence="3" id="KW-0328">Glycosyltransferase</keyword>
<dbReference type="Gene3D" id="3.90.550.10">
    <property type="entry name" value="Spore Coat Polysaccharide Biosynthesis Protein SpsA, Chain A"/>
    <property type="match status" value="1"/>
</dbReference>
<reference evidence="2 5" key="2">
    <citation type="submission" date="2016-11" db="EMBL/GenBank/DDBJ databases">
        <title>complete genome sequence of Bifidobacterium choerinum strain FMB-1.</title>
        <authorList>
            <person name="Park C.-S."/>
            <person name="Jung D.-H."/>
            <person name="Choi D.-S."/>
        </authorList>
    </citation>
    <scope>NUCLEOTIDE SEQUENCE [LARGE SCALE GENOMIC DNA]</scope>
    <source>
        <strain evidence="2 5">FMB-1</strain>
    </source>
</reference>
<evidence type="ECO:0000259" key="1">
    <source>
        <dbReference type="Pfam" id="PF00535"/>
    </source>
</evidence>
<dbReference type="EC" id="2.4.1.293" evidence="3"/>
<dbReference type="PANTHER" id="PTHR22916:SF3">
    <property type="entry name" value="UDP-GLCNAC:BETAGAL BETA-1,3-N-ACETYLGLUCOSAMINYLTRANSFERASE-LIKE PROTEIN 1"/>
    <property type="match status" value="1"/>
</dbReference>
<dbReference type="Proteomes" id="UP000229907">
    <property type="component" value="Chromosome"/>
</dbReference>
<dbReference type="RefSeq" id="WP_024541146.1">
    <property type="nucleotide sequence ID" value="NZ_CP018044.1"/>
</dbReference>
<dbReference type="eggNOG" id="COG0463">
    <property type="taxonomic scope" value="Bacteria"/>
</dbReference>
<dbReference type="AlphaFoldDB" id="A0A087AE11"/>
<dbReference type="CDD" id="cd04196">
    <property type="entry name" value="GT_2_like_d"/>
    <property type="match status" value="1"/>
</dbReference>
<dbReference type="InterPro" id="IPR029044">
    <property type="entry name" value="Nucleotide-diphossugar_trans"/>
</dbReference>
<evidence type="ECO:0000313" key="4">
    <source>
        <dbReference type="Proteomes" id="UP000028995"/>
    </source>
</evidence>
<sequence length="322" mass="36343">MQPDIEILMATYNGEEYIEQQIASIQQQTLRNWTLSISDDCSTDGTLDIITRLAAQDARIRIVSHDVRHGSPQANFNALMAQASGRYVFLADQDDLWHANKLALFMQRMHAAEAQYGSDTPLLAFSDLVVVDAHNDVIAPSFLRFIGRDPHRAQLNELLAQNLVTGCASAMNSTLRDVLQSIVTHGDGDRMIMHDWCYALVAAALGHVVYVDQATVNYRQHGDNAMGAHGYSGLKTLMSLIVHRAPIRRRRVARMHRMIDQAAYVRDALAAYARPSGLETLDAYCALPQLPRRRRVRTVFRYRFWPKKLTDRLVELSTVRAL</sequence>
<dbReference type="PANTHER" id="PTHR22916">
    <property type="entry name" value="GLYCOSYLTRANSFERASE"/>
    <property type="match status" value="1"/>
</dbReference>
<dbReference type="Proteomes" id="UP000028995">
    <property type="component" value="Unassembled WGS sequence"/>
</dbReference>
<dbReference type="GO" id="GO:0016758">
    <property type="term" value="F:hexosyltransferase activity"/>
    <property type="evidence" value="ECO:0007669"/>
    <property type="project" value="UniProtKB-ARBA"/>
</dbReference>
<proteinExistence type="predicted"/>
<feature type="domain" description="Glycosyltransferase 2-like" evidence="1">
    <location>
        <begin position="7"/>
        <end position="114"/>
    </location>
</feature>
<dbReference type="EMBL" id="JGYU01000007">
    <property type="protein sequence ID" value="KFI57011.1"/>
    <property type="molecule type" value="Genomic_DNA"/>
</dbReference>
<accession>A0A087AE11</accession>
<dbReference type="Pfam" id="PF00535">
    <property type="entry name" value="Glycos_transf_2"/>
    <property type="match status" value="1"/>
</dbReference>